<dbReference type="Proteomes" id="UP000325289">
    <property type="component" value="Unassembled WGS sequence"/>
</dbReference>
<keyword evidence="4" id="KW-0804">Transcription</keyword>
<dbReference type="PRINTS" id="PR00039">
    <property type="entry name" value="HTHLYSR"/>
</dbReference>
<keyword evidence="2" id="KW-0805">Transcription regulation</keyword>
<dbReference type="Gene3D" id="1.10.10.10">
    <property type="entry name" value="Winged helix-like DNA-binding domain superfamily/Winged helix DNA-binding domain"/>
    <property type="match status" value="1"/>
</dbReference>
<dbReference type="PANTHER" id="PTHR30126:SF5">
    <property type="entry name" value="HTH-TYPE TRANSCRIPTIONAL ACTIVATOR CMPR"/>
    <property type="match status" value="1"/>
</dbReference>
<feature type="domain" description="HTH lysR-type" evidence="8">
    <location>
        <begin position="3"/>
        <end position="60"/>
    </location>
</feature>
<dbReference type="GO" id="GO:0000976">
    <property type="term" value="F:transcription cis-regulatory region binding"/>
    <property type="evidence" value="ECO:0007669"/>
    <property type="project" value="TreeGrafter"/>
</dbReference>
<keyword evidence="10" id="KW-1185">Reference proteome</keyword>
<dbReference type="Gene3D" id="3.40.190.290">
    <property type="match status" value="1"/>
</dbReference>
<dbReference type="SUPFAM" id="SSF53850">
    <property type="entry name" value="Periplasmic binding protein-like II"/>
    <property type="match status" value="1"/>
</dbReference>
<evidence type="ECO:0000313" key="9">
    <source>
        <dbReference type="EMBL" id="SFE11961.1"/>
    </source>
</evidence>
<dbReference type="OrthoDB" id="9815174at2"/>
<feature type="compositionally biased region" description="Low complexity" evidence="7">
    <location>
        <begin position="315"/>
        <end position="331"/>
    </location>
</feature>
<proteinExistence type="inferred from homology"/>
<dbReference type="Pfam" id="PF00126">
    <property type="entry name" value="HTH_1"/>
    <property type="match status" value="1"/>
</dbReference>
<sequence length="338" mass="36649">MPLDYRQIQIFEAVARHGSVTRAAAELNVTQPAVSMQLRQFEARVGLALVERSGRRLTLTDAGEEVLRQARGLLRSMADLQDSLDALRGLDRGRLRLAVVSTANYFIPRFLAEFRRQHPGIEVVLHVANHTSVIESLAANEADLAIAGQPPETADLVALPFMDNPLVAIAQPGHPLSGHRSIAIERVTQEPFVAREPRSGTRAAFERVLAARGLEVRLTCVLASNEAVKQAVQAGLGLAVISAQTTETEQETGRLCVLDVDGFPILRQWYIVYRNYRRLPPSALAFRNLLRQAGRRSQAATAADDGHGQPADRVPSANPRSAAGAAANGRANDADRSG</sequence>
<keyword evidence="3 9" id="KW-0238">DNA-binding</keyword>
<evidence type="ECO:0000256" key="4">
    <source>
        <dbReference type="ARBA" id="ARBA00023163"/>
    </source>
</evidence>
<dbReference type="CDD" id="cd08419">
    <property type="entry name" value="PBP2_CbbR_RubisCO_like"/>
    <property type="match status" value="1"/>
</dbReference>
<dbReference type="EMBL" id="FOMS01000006">
    <property type="protein sequence ID" value="SFE11961.1"/>
    <property type="molecule type" value="Genomic_DNA"/>
</dbReference>
<evidence type="ECO:0000313" key="10">
    <source>
        <dbReference type="Proteomes" id="UP000325289"/>
    </source>
</evidence>
<evidence type="ECO:0000259" key="8">
    <source>
        <dbReference type="PROSITE" id="PS50931"/>
    </source>
</evidence>
<evidence type="ECO:0000256" key="6">
    <source>
        <dbReference type="ARBA" id="ARBA00043141"/>
    </source>
</evidence>
<dbReference type="AlphaFoldDB" id="A0A1I1XXG1"/>
<dbReference type="FunFam" id="1.10.10.10:FF:000001">
    <property type="entry name" value="LysR family transcriptional regulator"/>
    <property type="match status" value="1"/>
</dbReference>
<dbReference type="Pfam" id="PF03466">
    <property type="entry name" value="LysR_substrate"/>
    <property type="match status" value="1"/>
</dbReference>
<evidence type="ECO:0000256" key="5">
    <source>
        <dbReference type="ARBA" id="ARBA00039279"/>
    </source>
</evidence>
<gene>
    <name evidence="9" type="ORF">SAMN04515678_106192</name>
</gene>
<evidence type="ECO:0000256" key="1">
    <source>
        <dbReference type="ARBA" id="ARBA00009437"/>
    </source>
</evidence>
<comment type="similarity">
    <text evidence="1">Belongs to the LysR transcriptional regulatory family.</text>
</comment>
<dbReference type="PROSITE" id="PS50931">
    <property type="entry name" value="HTH_LYSR"/>
    <property type="match status" value="1"/>
</dbReference>
<reference evidence="9 10" key="1">
    <citation type="submission" date="2016-10" db="EMBL/GenBank/DDBJ databases">
        <authorList>
            <person name="Varghese N."/>
            <person name="Submissions S."/>
        </authorList>
    </citation>
    <scope>NUCLEOTIDE SEQUENCE [LARGE SCALE GENOMIC DNA]</scope>
    <source>
        <strain evidence="10">YIM D21,KCTC 23444,ACCC 10710</strain>
    </source>
</reference>
<name>A0A1I1XXG1_9RHOB</name>
<dbReference type="InterPro" id="IPR036388">
    <property type="entry name" value="WH-like_DNA-bd_sf"/>
</dbReference>
<dbReference type="InterPro" id="IPR036390">
    <property type="entry name" value="WH_DNA-bd_sf"/>
</dbReference>
<dbReference type="RefSeq" id="WP_149756019.1">
    <property type="nucleotide sequence ID" value="NZ_FOMS01000006.1"/>
</dbReference>
<evidence type="ECO:0000256" key="3">
    <source>
        <dbReference type="ARBA" id="ARBA00023125"/>
    </source>
</evidence>
<feature type="region of interest" description="Disordered" evidence="7">
    <location>
        <begin position="297"/>
        <end position="338"/>
    </location>
</feature>
<dbReference type="PANTHER" id="PTHR30126">
    <property type="entry name" value="HTH-TYPE TRANSCRIPTIONAL REGULATOR"/>
    <property type="match status" value="1"/>
</dbReference>
<dbReference type="InterPro" id="IPR000847">
    <property type="entry name" value="LysR_HTH_N"/>
</dbReference>
<dbReference type="SUPFAM" id="SSF46785">
    <property type="entry name" value="Winged helix' DNA-binding domain"/>
    <property type="match status" value="1"/>
</dbReference>
<evidence type="ECO:0000256" key="7">
    <source>
        <dbReference type="SAM" id="MobiDB-lite"/>
    </source>
</evidence>
<accession>A0A1I1XXG1</accession>
<organism evidence="9 10">
    <name type="scientific">Roseivivax sediminis</name>
    <dbReference type="NCBI Taxonomy" id="936889"/>
    <lineage>
        <taxon>Bacteria</taxon>
        <taxon>Pseudomonadati</taxon>
        <taxon>Pseudomonadota</taxon>
        <taxon>Alphaproteobacteria</taxon>
        <taxon>Rhodobacterales</taxon>
        <taxon>Roseobacteraceae</taxon>
        <taxon>Roseivivax</taxon>
    </lineage>
</organism>
<evidence type="ECO:0000256" key="2">
    <source>
        <dbReference type="ARBA" id="ARBA00023015"/>
    </source>
</evidence>
<protein>
    <recommendedName>
        <fullName evidence="5">HTH-type transcriptional regulator CbbR</fullName>
    </recommendedName>
    <alternativeName>
        <fullName evidence="6">RuBisCO operon transcriptional regulator</fullName>
    </alternativeName>
</protein>
<dbReference type="GO" id="GO:0003700">
    <property type="term" value="F:DNA-binding transcription factor activity"/>
    <property type="evidence" value="ECO:0007669"/>
    <property type="project" value="InterPro"/>
</dbReference>
<dbReference type="InterPro" id="IPR005119">
    <property type="entry name" value="LysR_subst-bd"/>
</dbReference>